<evidence type="ECO:0008006" key="3">
    <source>
        <dbReference type="Google" id="ProtNLM"/>
    </source>
</evidence>
<organism evidence="1 2">
    <name type="scientific">Nocardia goodfellowii</name>
    <dbReference type="NCBI Taxonomy" id="882446"/>
    <lineage>
        <taxon>Bacteria</taxon>
        <taxon>Bacillati</taxon>
        <taxon>Actinomycetota</taxon>
        <taxon>Actinomycetes</taxon>
        <taxon>Mycobacteriales</taxon>
        <taxon>Nocardiaceae</taxon>
        <taxon>Nocardia</taxon>
    </lineage>
</organism>
<reference evidence="1 2" key="1">
    <citation type="submission" date="2021-03" db="EMBL/GenBank/DDBJ databases">
        <title>Sequencing the genomes of 1000 actinobacteria strains.</title>
        <authorList>
            <person name="Klenk H.-P."/>
        </authorList>
    </citation>
    <scope>NUCLEOTIDE SEQUENCE [LARGE SCALE GENOMIC DNA]</scope>
    <source>
        <strain evidence="1 2">DSM 45516</strain>
    </source>
</reference>
<proteinExistence type="predicted"/>
<dbReference type="EMBL" id="JAGGMR010000001">
    <property type="protein sequence ID" value="MBP2191595.1"/>
    <property type="molecule type" value="Genomic_DNA"/>
</dbReference>
<dbReference type="InterPro" id="IPR006311">
    <property type="entry name" value="TAT_signal"/>
</dbReference>
<dbReference type="RefSeq" id="WP_209893439.1">
    <property type="nucleotide sequence ID" value="NZ_JAGGMR010000001.1"/>
</dbReference>
<dbReference type="PROSITE" id="PS51318">
    <property type="entry name" value="TAT"/>
    <property type="match status" value="1"/>
</dbReference>
<name>A0ABS4QIS5_9NOCA</name>
<evidence type="ECO:0000313" key="2">
    <source>
        <dbReference type="Proteomes" id="UP001519325"/>
    </source>
</evidence>
<comment type="caution">
    <text evidence="1">The sequence shown here is derived from an EMBL/GenBank/DDBJ whole genome shotgun (WGS) entry which is preliminary data.</text>
</comment>
<gene>
    <name evidence="1" type="ORF">BJ987_004496</name>
</gene>
<sequence>MTHSISRRGFIGHAGTALGVGLFCAAGTAGAQPRSLLPEVGQTFDLSLNAFGATLVVDLPPPLPALNFIGSRVVEVVPGGSDHVRLRVLHFIVEAAHPLFGKIVMRAPEDDPGSGSVLKSVAGGRLVETWQQDITITFEKCGDCAGPFIFRTRRPGQWSAELAEFPPPPQGMHADGSPTGGVSYRLSRSLHFTAVRDTACEPCPLSTPMPGGSGDYAILENLDFHQGNVPR</sequence>
<accession>A0ABS4QIS5</accession>
<evidence type="ECO:0000313" key="1">
    <source>
        <dbReference type="EMBL" id="MBP2191595.1"/>
    </source>
</evidence>
<protein>
    <recommendedName>
        <fullName evidence="3">Twin-arginine translocation signal domain-containing protein</fullName>
    </recommendedName>
</protein>
<dbReference type="Proteomes" id="UP001519325">
    <property type="component" value="Unassembled WGS sequence"/>
</dbReference>
<keyword evidence="2" id="KW-1185">Reference proteome</keyword>